<keyword evidence="3 6" id="KW-1133">Transmembrane helix</keyword>
<dbReference type="HOGENOM" id="CLU_028200_12_4_1"/>
<feature type="transmembrane region" description="Helical" evidence="6">
    <location>
        <begin position="272"/>
        <end position="297"/>
    </location>
</feature>
<dbReference type="STRING" id="1283841.A0A084R1V4"/>
<comment type="similarity">
    <text evidence="5">Belongs to the SAT4 family.</text>
</comment>
<keyword evidence="2 6" id="KW-0812">Transmembrane</keyword>
<evidence type="ECO:0000256" key="4">
    <source>
        <dbReference type="ARBA" id="ARBA00023136"/>
    </source>
</evidence>
<dbReference type="EMBL" id="KL659284">
    <property type="protein sequence ID" value="KFA70189.1"/>
    <property type="molecule type" value="Genomic_DNA"/>
</dbReference>
<evidence type="ECO:0000256" key="5">
    <source>
        <dbReference type="ARBA" id="ARBA00038359"/>
    </source>
</evidence>
<dbReference type="AlphaFoldDB" id="A0A084R1V4"/>
<reference evidence="8 9" key="1">
    <citation type="journal article" date="2014" name="BMC Genomics">
        <title>Comparative genome sequencing reveals chemotype-specific gene clusters in the toxigenic black mold Stachybotrys.</title>
        <authorList>
            <person name="Semeiks J."/>
            <person name="Borek D."/>
            <person name="Otwinowski Z."/>
            <person name="Grishin N.V."/>
        </authorList>
    </citation>
    <scope>NUCLEOTIDE SEQUENCE [LARGE SCALE GENOMIC DNA]</scope>
    <source>
        <strain evidence="8 9">IBT 40285</strain>
    </source>
</reference>
<feature type="transmembrane region" description="Helical" evidence="6">
    <location>
        <begin position="74"/>
        <end position="94"/>
    </location>
</feature>
<comment type="subcellular location">
    <subcellularLocation>
        <location evidence="1">Membrane</location>
        <topology evidence="1">Multi-pass membrane protein</topology>
    </subcellularLocation>
</comment>
<feature type="transmembrane region" description="Helical" evidence="6">
    <location>
        <begin position="156"/>
        <end position="181"/>
    </location>
</feature>
<evidence type="ECO:0000256" key="1">
    <source>
        <dbReference type="ARBA" id="ARBA00004141"/>
    </source>
</evidence>
<dbReference type="OrthoDB" id="4682787at2759"/>
<keyword evidence="9" id="KW-1185">Reference proteome</keyword>
<organism evidence="8 9">
    <name type="scientific">Stachybotrys chlorohalonatus (strain IBT 40285)</name>
    <dbReference type="NCBI Taxonomy" id="1283841"/>
    <lineage>
        <taxon>Eukaryota</taxon>
        <taxon>Fungi</taxon>
        <taxon>Dikarya</taxon>
        <taxon>Ascomycota</taxon>
        <taxon>Pezizomycotina</taxon>
        <taxon>Sordariomycetes</taxon>
        <taxon>Hypocreomycetidae</taxon>
        <taxon>Hypocreales</taxon>
        <taxon>Stachybotryaceae</taxon>
        <taxon>Stachybotrys</taxon>
    </lineage>
</organism>
<dbReference type="OMA" id="HIILWIN"/>
<dbReference type="PANTHER" id="PTHR33048">
    <property type="entry name" value="PTH11-LIKE INTEGRAL MEMBRANE PROTEIN (AFU_ORTHOLOGUE AFUA_5G11245)"/>
    <property type="match status" value="1"/>
</dbReference>
<evidence type="ECO:0000256" key="3">
    <source>
        <dbReference type="ARBA" id="ARBA00022989"/>
    </source>
</evidence>
<evidence type="ECO:0000313" key="9">
    <source>
        <dbReference type="Proteomes" id="UP000028524"/>
    </source>
</evidence>
<feature type="transmembrane region" description="Helical" evidence="6">
    <location>
        <begin position="44"/>
        <end position="62"/>
    </location>
</feature>
<name>A0A084R1V4_STAC4</name>
<evidence type="ECO:0000256" key="6">
    <source>
        <dbReference type="SAM" id="Phobius"/>
    </source>
</evidence>
<feature type="transmembrane region" description="Helical" evidence="6">
    <location>
        <begin position="114"/>
        <end position="136"/>
    </location>
</feature>
<feature type="transmembrane region" description="Helical" evidence="6">
    <location>
        <begin position="242"/>
        <end position="266"/>
    </location>
</feature>
<accession>A0A084R1V4</accession>
<evidence type="ECO:0000259" key="7">
    <source>
        <dbReference type="Pfam" id="PF20684"/>
    </source>
</evidence>
<dbReference type="Proteomes" id="UP000028524">
    <property type="component" value="Unassembled WGS sequence"/>
</dbReference>
<keyword evidence="4 6" id="KW-0472">Membrane</keyword>
<dbReference type="GO" id="GO:0016020">
    <property type="term" value="C:membrane"/>
    <property type="evidence" value="ECO:0007669"/>
    <property type="project" value="UniProtKB-SubCell"/>
</dbReference>
<dbReference type="Pfam" id="PF20684">
    <property type="entry name" value="Fung_rhodopsin"/>
    <property type="match status" value="1"/>
</dbReference>
<protein>
    <recommendedName>
        <fullName evidence="7">Rhodopsin domain-containing protein</fullName>
    </recommendedName>
</protein>
<evidence type="ECO:0000313" key="8">
    <source>
        <dbReference type="EMBL" id="KFA70189.1"/>
    </source>
</evidence>
<dbReference type="InterPro" id="IPR052337">
    <property type="entry name" value="SAT4-like"/>
</dbReference>
<feature type="domain" description="Rhodopsin" evidence="7">
    <location>
        <begin position="60"/>
        <end position="297"/>
    </location>
</feature>
<dbReference type="InterPro" id="IPR049326">
    <property type="entry name" value="Rhodopsin_dom_fungi"/>
</dbReference>
<dbReference type="InParanoid" id="A0A084R1V4"/>
<sequence>MSIPDLSALSGDELDRVLNGPALEPPEGVTPDFVSHSGMNHVGYTIYTIFAVLGLSASLLRLGVRRHELKRFNIIEILLLLSLVFYIVFIALGYQRLTVGRGQFLHQWDIPMWAMQYILYNNLIGMNIYSAGIGLIKSAVILEWLRIFAPTRERNFFWWASHIILWINIIFYSFVLIAVNLSCLPHRRIWDRTVPGRCIDIVNLELTTAVVNLTLDLITLLIPQKVIWKLQMSRQKKIGVSVVFAVGLLGVAAAAARVVATARYMISDDRVWWFPSIAHAALGEMTCGILVLCVPLAPKAFAGLKASGIFKRMRGMSVSVPSASESAAHIRNPSSTQYSDTDERSVKWAKFPTQPSLQQPASILHTTRISTLDGPRKSEGIDDLWV</sequence>
<dbReference type="PANTHER" id="PTHR33048:SF160">
    <property type="entry name" value="SAT4 FAMILY MEMBRANE PROTEIN"/>
    <property type="match status" value="1"/>
</dbReference>
<gene>
    <name evidence="8" type="ORF">S40285_04432</name>
</gene>
<evidence type="ECO:0000256" key="2">
    <source>
        <dbReference type="ARBA" id="ARBA00022692"/>
    </source>
</evidence>
<proteinExistence type="inferred from homology"/>